<dbReference type="PANTHER" id="PTHR35483:SF1">
    <property type="entry name" value="GLYCINE-RICH PROTEIN-RELATED"/>
    <property type="match status" value="1"/>
</dbReference>
<feature type="compositionally biased region" description="Gly residues" evidence="1">
    <location>
        <begin position="81"/>
        <end position="105"/>
    </location>
</feature>
<keyword evidence="3" id="KW-1185">Reference proteome</keyword>
<name>A0AAN9FCS8_CLITE</name>
<evidence type="ECO:0000256" key="1">
    <source>
        <dbReference type="SAM" id="MobiDB-lite"/>
    </source>
</evidence>
<feature type="region of interest" description="Disordered" evidence="1">
    <location>
        <begin position="78"/>
        <end position="105"/>
    </location>
</feature>
<comment type="caution">
    <text evidence="2">The sequence shown here is derived from an EMBL/GenBank/DDBJ whole genome shotgun (WGS) entry which is preliminary data.</text>
</comment>
<evidence type="ECO:0000313" key="2">
    <source>
        <dbReference type="EMBL" id="KAK7271786.1"/>
    </source>
</evidence>
<evidence type="ECO:0008006" key="4">
    <source>
        <dbReference type="Google" id="ProtNLM"/>
    </source>
</evidence>
<proteinExistence type="predicted"/>
<sequence>MHQLHSGPCATLSMTSLRLAPKPSSGLLCLPIVKSQKPLHVCLAGGKGMMENNERNSLEKAMEQFKGQSLEDILRQQMEKGGSGGKPPRGGGGGGGNSGGSDNGGFGGMSDETLQVVLATIGFIFLYMNAINGLEFAKLFRDSINFLCGRGQSVRLKRALYKWVVLSKFMTQRKEDAKNGLKKVSTWRFNPDFFRGVLRHHMKSN</sequence>
<reference evidence="2 3" key="1">
    <citation type="submission" date="2024-01" db="EMBL/GenBank/DDBJ databases">
        <title>The genomes of 5 underutilized Papilionoideae crops provide insights into root nodulation and disease resistance.</title>
        <authorList>
            <person name="Yuan L."/>
        </authorList>
    </citation>
    <scope>NUCLEOTIDE SEQUENCE [LARGE SCALE GENOMIC DNA]</scope>
    <source>
        <strain evidence="2">LY-2023</strain>
        <tissue evidence="2">Leaf</tissue>
    </source>
</reference>
<organism evidence="2 3">
    <name type="scientific">Clitoria ternatea</name>
    <name type="common">Butterfly pea</name>
    <dbReference type="NCBI Taxonomy" id="43366"/>
    <lineage>
        <taxon>Eukaryota</taxon>
        <taxon>Viridiplantae</taxon>
        <taxon>Streptophyta</taxon>
        <taxon>Embryophyta</taxon>
        <taxon>Tracheophyta</taxon>
        <taxon>Spermatophyta</taxon>
        <taxon>Magnoliopsida</taxon>
        <taxon>eudicotyledons</taxon>
        <taxon>Gunneridae</taxon>
        <taxon>Pentapetalae</taxon>
        <taxon>rosids</taxon>
        <taxon>fabids</taxon>
        <taxon>Fabales</taxon>
        <taxon>Fabaceae</taxon>
        <taxon>Papilionoideae</taxon>
        <taxon>50 kb inversion clade</taxon>
        <taxon>NPAAA clade</taxon>
        <taxon>indigoferoid/millettioid clade</taxon>
        <taxon>Phaseoleae</taxon>
        <taxon>Clitoria</taxon>
    </lineage>
</organism>
<dbReference type="PANTHER" id="PTHR35483">
    <property type="entry name" value="NUCLEUSENVELOPE PROTEIN"/>
    <property type="match status" value="1"/>
</dbReference>
<dbReference type="EMBL" id="JAYKXN010000007">
    <property type="protein sequence ID" value="KAK7271786.1"/>
    <property type="molecule type" value="Genomic_DNA"/>
</dbReference>
<evidence type="ECO:0000313" key="3">
    <source>
        <dbReference type="Proteomes" id="UP001359559"/>
    </source>
</evidence>
<dbReference type="Proteomes" id="UP001359559">
    <property type="component" value="Unassembled WGS sequence"/>
</dbReference>
<dbReference type="AlphaFoldDB" id="A0AAN9FCS8"/>
<dbReference type="GO" id="GO:0009507">
    <property type="term" value="C:chloroplast"/>
    <property type="evidence" value="ECO:0007669"/>
    <property type="project" value="TreeGrafter"/>
</dbReference>
<gene>
    <name evidence="2" type="ORF">RJT34_27974</name>
</gene>
<accession>A0AAN9FCS8</accession>
<protein>
    <recommendedName>
        <fullName evidence="4">Glycine-rich protein</fullName>
    </recommendedName>
</protein>